<keyword evidence="1" id="KW-1133">Transmembrane helix</keyword>
<evidence type="ECO:0000313" key="2">
    <source>
        <dbReference type="EMBL" id="SON53478.1"/>
    </source>
</evidence>
<sequence>MRLHASMSGVASHCHRAYQARITLLLGSLFEMMPDGADVVFGFFVGVCGVFLASCGLPCKTGMKKDKG</sequence>
<keyword evidence="1" id="KW-0812">Transmembrane</keyword>
<dbReference type="EMBL" id="LT960613">
    <property type="protein sequence ID" value="SON53478.1"/>
    <property type="molecule type" value="Genomic_DNA"/>
</dbReference>
<protein>
    <submittedName>
        <fullName evidence="2">Uncharacterized protein</fullName>
    </submittedName>
</protein>
<evidence type="ECO:0000256" key="1">
    <source>
        <dbReference type="SAM" id="Phobius"/>
    </source>
</evidence>
<gene>
    <name evidence="2" type="ORF">VTAP4600_P0034</name>
</gene>
<organism evidence="2 3">
    <name type="scientific">Vibrio tapetis subsp. tapetis</name>
    <dbReference type="NCBI Taxonomy" id="1671868"/>
    <lineage>
        <taxon>Bacteria</taxon>
        <taxon>Pseudomonadati</taxon>
        <taxon>Pseudomonadota</taxon>
        <taxon>Gammaproteobacteria</taxon>
        <taxon>Vibrionales</taxon>
        <taxon>Vibrionaceae</taxon>
        <taxon>Vibrio</taxon>
    </lineage>
</organism>
<reference evidence="2 3" key="1">
    <citation type="submission" date="2017-10" db="EMBL/GenBank/DDBJ databases">
        <authorList>
            <person name="Banno H."/>
            <person name="Chua N.-H."/>
        </authorList>
    </citation>
    <scope>NUCLEOTIDE SEQUENCE [LARGE SCALE GENOMIC DNA]</scope>
    <source>
        <strain evidence="2">Vibrio tapetis CECT4600</strain>
        <plasmid evidence="3">Plasmid p</plasmid>
    </source>
</reference>
<feature type="transmembrane region" description="Helical" evidence="1">
    <location>
        <begin position="40"/>
        <end position="59"/>
    </location>
</feature>
<dbReference type="KEGG" id="vta:P0034"/>
<keyword evidence="3" id="KW-1185">Reference proteome</keyword>
<accession>A0A2N8ZNI4</accession>
<dbReference type="Proteomes" id="UP000235828">
    <property type="component" value="Plasmid P"/>
</dbReference>
<name>A0A2N8ZNI4_9VIBR</name>
<keyword evidence="1" id="KW-0472">Membrane</keyword>
<dbReference type="AlphaFoldDB" id="A0A2N8ZNI4"/>
<evidence type="ECO:0000313" key="3">
    <source>
        <dbReference type="Proteomes" id="UP000235828"/>
    </source>
</evidence>
<proteinExistence type="predicted"/>
<keyword evidence="2" id="KW-0614">Plasmid</keyword>
<geneLocation type="plasmid" evidence="3">
    <name>p</name>
</geneLocation>